<protein>
    <submittedName>
        <fullName evidence="2">Uncharacterized protein</fullName>
    </submittedName>
</protein>
<name>A0AAD6IRN0_PENCN</name>
<keyword evidence="3" id="KW-1185">Reference proteome</keyword>
<evidence type="ECO:0000256" key="1">
    <source>
        <dbReference type="SAM" id="MobiDB-lite"/>
    </source>
</evidence>
<reference evidence="2" key="1">
    <citation type="journal article" date="2023" name="IMA Fungus">
        <title>Comparative genomic study of the Penicillium genus elucidates a diverse pangenome and 15 lateral gene transfer events.</title>
        <authorList>
            <person name="Petersen C."/>
            <person name="Sorensen T."/>
            <person name="Nielsen M.R."/>
            <person name="Sondergaard T.E."/>
            <person name="Sorensen J.L."/>
            <person name="Fitzpatrick D.A."/>
            <person name="Frisvad J.C."/>
            <person name="Nielsen K.L."/>
        </authorList>
    </citation>
    <scope>NUCLEOTIDE SEQUENCE</scope>
    <source>
        <strain evidence="2">IBT 15450</strain>
    </source>
</reference>
<dbReference type="AlphaFoldDB" id="A0AAD6IRN0"/>
<proteinExistence type="predicted"/>
<dbReference type="Proteomes" id="UP001219568">
    <property type="component" value="Unassembled WGS sequence"/>
</dbReference>
<sequence length="161" mass="18193">MGYTHYYNVNNWDSPEWRAAWRQLIEDVPEIIQEAGVPLTGMYTPEDIITPVLVDLERGIGLNGIGDDGHETFRLCKPGEWSFCKTARKPYDIVVSCIILRAWKLAPLHIGVGSDGDYDDWEPARALYAKLWPGEDVEGLWPKRDDGERAETGEGDEGDNE</sequence>
<reference evidence="2" key="2">
    <citation type="submission" date="2023-01" db="EMBL/GenBank/DDBJ databases">
        <authorList>
            <person name="Petersen C."/>
        </authorList>
    </citation>
    <scope>NUCLEOTIDE SEQUENCE</scope>
    <source>
        <strain evidence="2">IBT 15450</strain>
    </source>
</reference>
<accession>A0AAD6IRN0</accession>
<dbReference type="EMBL" id="JAQJZL010000001">
    <property type="protein sequence ID" value="KAJ6057734.1"/>
    <property type="molecule type" value="Genomic_DNA"/>
</dbReference>
<evidence type="ECO:0000313" key="2">
    <source>
        <dbReference type="EMBL" id="KAJ6057734.1"/>
    </source>
</evidence>
<gene>
    <name evidence="2" type="ORF">N7460_001008</name>
</gene>
<comment type="caution">
    <text evidence="2">The sequence shown here is derived from an EMBL/GenBank/DDBJ whole genome shotgun (WGS) entry which is preliminary data.</text>
</comment>
<evidence type="ECO:0000313" key="3">
    <source>
        <dbReference type="Proteomes" id="UP001219568"/>
    </source>
</evidence>
<organism evidence="2 3">
    <name type="scientific">Penicillium canescens</name>
    <dbReference type="NCBI Taxonomy" id="5083"/>
    <lineage>
        <taxon>Eukaryota</taxon>
        <taxon>Fungi</taxon>
        <taxon>Dikarya</taxon>
        <taxon>Ascomycota</taxon>
        <taxon>Pezizomycotina</taxon>
        <taxon>Eurotiomycetes</taxon>
        <taxon>Eurotiomycetidae</taxon>
        <taxon>Eurotiales</taxon>
        <taxon>Aspergillaceae</taxon>
        <taxon>Penicillium</taxon>
    </lineage>
</organism>
<feature type="compositionally biased region" description="Basic and acidic residues" evidence="1">
    <location>
        <begin position="141"/>
        <end position="152"/>
    </location>
</feature>
<feature type="region of interest" description="Disordered" evidence="1">
    <location>
        <begin position="137"/>
        <end position="161"/>
    </location>
</feature>